<sequence length="266" mass="30906">MNDLKKIAIQADISENIDRTSGCNLEEATHIMNRSFTSCLTNSNTNLRTSNMLGTYKMINILLSVHSYLNTLDLCKSLIGAVETEPDLASIERFPKSDQVTFHYYYGRMEFFKEKFTKAEDHLMKAFKLCHNSHKNNQKRILIYLIPILIYRGVLPDIKYNKLLDQHQDRLSKMHVLLMFERLRLMCLRNLCKKVYINLDKPKRLTFEQIHIALNCAGFECDEDEAVGVFSTMISKKYALGYVAYTHNLVMISEKVGFYRLPLPKA</sequence>
<dbReference type="SMART" id="SM00753">
    <property type="entry name" value="PAM"/>
    <property type="match status" value="1"/>
</dbReference>
<dbReference type="InterPro" id="IPR036388">
    <property type="entry name" value="WH-like_DNA-bd_sf"/>
</dbReference>
<dbReference type="Proteomes" id="UP000070444">
    <property type="component" value="Unassembled WGS sequence"/>
</dbReference>
<dbReference type="InterPro" id="IPR045114">
    <property type="entry name" value="Csn12-like"/>
</dbReference>
<proteinExistence type="predicted"/>
<reference evidence="1 2" key="1">
    <citation type="journal article" date="2015" name="Genome Biol. Evol.">
        <title>Phylogenomic analyses indicate that early fungi evolved digesting cell walls of algal ancestors of land plants.</title>
        <authorList>
            <person name="Chang Y."/>
            <person name="Wang S."/>
            <person name="Sekimoto S."/>
            <person name="Aerts A.L."/>
            <person name="Choi C."/>
            <person name="Clum A."/>
            <person name="LaButti K.M."/>
            <person name="Lindquist E.A."/>
            <person name="Yee Ngan C."/>
            <person name="Ohm R.A."/>
            <person name="Salamov A.A."/>
            <person name="Grigoriev I.V."/>
            <person name="Spatafora J.W."/>
            <person name="Berbee M.L."/>
        </authorList>
    </citation>
    <scope>NUCLEOTIDE SEQUENCE [LARGE SCALE GENOMIC DNA]</scope>
    <source>
        <strain evidence="1 2">NRRL 28638</strain>
    </source>
</reference>
<name>A0A137PEX4_CONC2</name>
<accession>A0A137PEX4</accession>
<evidence type="ECO:0000313" key="1">
    <source>
        <dbReference type="EMBL" id="KXN73540.1"/>
    </source>
</evidence>
<keyword evidence="2" id="KW-1185">Reference proteome</keyword>
<dbReference type="GO" id="GO:0006368">
    <property type="term" value="P:transcription elongation by RNA polymerase II"/>
    <property type="evidence" value="ECO:0007669"/>
    <property type="project" value="TreeGrafter"/>
</dbReference>
<dbReference type="GO" id="GO:0003690">
    <property type="term" value="F:double-stranded DNA binding"/>
    <property type="evidence" value="ECO:0007669"/>
    <property type="project" value="InterPro"/>
</dbReference>
<protein>
    <recommendedName>
        <fullName evidence="3">PCI domain-containing protein</fullName>
    </recommendedName>
</protein>
<dbReference type="GO" id="GO:0070390">
    <property type="term" value="C:transcription export complex 2"/>
    <property type="evidence" value="ECO:0007669"/>
    <property type="project" value="TreeGrafter"/>
</dbReference>
<dbReference type="AlphaFoldDB" id="A0A137PEX4"/>
<dbReference type="EMBL" id="KQ964435">
    <property type="protein sequence ID" value="KXN73540.1"/>
    <property type="molecule type" value="Genomic_DNA"/>
</dbReference>
<gene>
    <name evidence="1" type="ORF">CONCODRAFT_77289</name>
</gene>
<dbReference type="GO" id="GO:0000973">
    <property type="term" value="P:post-transcriptional tethering of RNA polymerase II gene DNA at nuclear periphery"/>
    <property type="evidence" value="ECO:0007669"/>
    <property type="project" value="TreeGrafter"/>
</dbReference>
<evidence type="ECO:0008006" key="3">
    <source>
        <dbReference type="Google" id="ProtNLM"/>
    </source>
</evidence>
<dbReference type="STRING" id="796925.A0A137PEX4"/>
<dbReference type="PANTHER" id="PTHR12732:SF0">
    <property type="entry name" value="PCI DOMAIN-CONTAINING PROTEIN 2"/>
    <property type="match status" value="1"/>
</dbReference>
<organism evidence="1 2">
    <name type="scientific">Conidiobolus coronatus (strain ATCC 28846 / CBS 209.66 / NRRL 28638)</name>
    <name type="common">Delacroixia coronata</name>
    <dbReference type="NCBI Taxonomy" id="796925"/>
    <lineage>
        <taxon>Eukaryota</taxon>
        <taxon>Fungi</taxon>
        <taxon>Fungi incertae sedis</taxon>
        <taxon>Zoopagomycota</taxon>
        <taxon>Entomophthoromycotina</taxon>
        <taxon>Entomophthoromycetes</taxon>
        <taxon>Entomophthorales</taxon>
        <taxon>Ancylistaceae</taxon>
        <taxon>Conidiobolus</taxon>
    </lineage>
</organism>
<dbReference type="GO" id="GO:0016973">
    <property type="term" value="P:poly(A)+ mRNA export from nucleus"/>
    <property type="evidence" value="ECO:0007669"/>
    <property type="project" value="TreeGrafter"/>
</dbReference>
<evidence type="ECO:0000313" key="2">
    <source>
        <dbReference type="Proteomes" id="UP000070444"/>
    </source>
</evidence>
<dbReference type="PANTHER" id="PTHR12732">
    <property type="entry name" value="UNCHARACTERIZED PROTEASOME COMPONENT REGION PCI-CONTAINING"/>
    <property type="match status" value="1"/>
</dbReference>
<dbReference type="OrthoDB" id="10252687at2759"/>
<dbReference type="GO" id="GO:0003723">
    <property type="term" value="F:RNA binding"/>
    <property type="evidence" value="ECO:0007669"/>
    <property type="project" value="InterPro"/>
</dbReference>
<dbReference type="Gene3D" id="1.10.10.10">
    <property type="entry name" value="Winged helix-like DNA-binding domain superfamily/Winged helix DNA-binding domain"/>
    <property type="match status" value="1"/>
</dbReference>